<sequence>MERPEKITNGLVAAAIVISKAPERGKEATLNALEGLAQNAEWNNYSNQFMRAVSDMYYLYLKEGEGEGECQ</sequence>
<reference evidence="1" key="1">
    <citation type="submission" date="2020-05" db="EMBL/GenBank/DDBJ databases">
        <authorList>
            <person name="Chiriac C."/>
            <person name="Salcher M."/>
            <person name="Ghai R."/>
            <person name="Kavagutti S V."/>
        </authorList>
    </citation>
    <scope>NUCLEOTIDE SEQUENCE</scope>
</reference>
<name>A0A6J7WZD9_9CAUD</name>
<organism evidence="1">
    <name type="scientific">uncultured Caudovirales phage</name>
    <dbReference type="NCBI Taxonomy" id="2100421"/>
    <lineage>
        <taxon>Viruses</taxon>
        <taxon>Duplodnaviria</taxon>
        <taxon>Heunggongvirae</taxon>
        <taxon>Uroviricota</taxon>
        <taxon>Caudoviricetes</taxon>
        <taxon>Peduoviridae</taxon>
        <taxon>Maltschvirus</taxon>
        <taxon>Maltschvirus maltsch</taxon>
    </lineage>
</organism>
<proteinExistence type="predicted"/>
<protein>
    <submittedName>
        <fullName evidence="1">Uncharacterized protein</fullName>
    </submittedName>
</protein>
<gene>
    <name evidence="1" type="ORF">UFOVP380_45</name>
</gene>
<evidence type="ECO:0000313" key="1">
    <source>
        <dbReference type="EMBL" id="CAB5223376.1"/>
    </source>
</evidence>
<accession>A0A6J7WZD9</accession>
<dbReference type="EMBL" id="LR798317">
    <property type="protein sequence ID" value="CAB5223376.1"/>
    <property type="molecule type" value="Genomic_DNA"/>
</dbReference>